<organism evidence="1">
    <name type="scientific">Fusarium clavum</name>
    <dbReference type="NCBI Taxonomy" id="2594811"/>
    <lineage>
        <taxon>Eukaryota</taxon>
        <taxon>Fungi</taxon>
        <taxon>Dikarya</taxon>
        <taxon>Ascomycota</taxon>
        <taxon>Pezizomycotina</taxon>
        <taxon>Sordariomycetes</taxon>
        <taxon>Hypocreomycetidae</taxon>
        <taxon>Hypocreales</taxon>
        <taxon>Nectriaceae</taxon>
        <taxon>Fusarium</taxon>
        <taxon>Fusarium incarnatum-equiseti species complex</taxon>
    </lineage>
</organism>
<evidence type="ECO:0000313" key="1">
    <source>
        <dbReference type="EMBL" id="CEG05558.1"/>
    </source>
</evidence>
<dbReference type="AlphaFoldDB" id="A0A090MEI2"/>
<protein>
    <submittedName>
        <fullName evidence="1">WGS project CBMI000000000 data, contig CS3069_c004454</fullName>
    </submittedName>
</protein>
<dbReference type="EMBL" id="CBMI010004451">
    <property type="protein sequence ID" value="CEG05558.1"/>
    <property type="molecule type" value="Genomic_DNA"/>
</dbReference>
<gene>
    <name evidence="1" type="ORF">BN850_0121580</name>
</gene>
<name>A0A090MEI2_9HYPO</name>
<comment type="caution">
    <text evidence="1">The sequence shown here is derived from an EMBL/GenBank/DDBJ whole genome shotgun (WGS) entry which is preliminary data.</text>
</comment>
<accession>A0A090MEI2</accession>
<proteinExistence type="predicted"/>
<sequence length="100" mass="11263">MPRQSQAHITAQEDISGASQISEWKRLPVPSRRKAYGLDSVRSCGSPNPSESLSLIWMRRTMCSATESEGENWAWAIVLRQLSMYGVCNGFARDCLVDWL</sequence>
<reference evidence="1" key="1">
    <citation type="submission" date="2013-05" db="EMBL/GenBank/DDBJ databases">
        <title>Draft genome sequences of six wheat associated Fusarium spp. isolates.</title>
        <authorList>
            <person name="Moolhuijzen P.M."/>
            <person name="Manners J.M."/>
            <person name="Wilcox S."/>
            <person name="Bellgard M.I."/>
            <person name="Gardiner D.M."/>
        </authorList>
    </citation>
    <scope>NUCLEOTIDE SEQUENCE</scope>
    <source>
        <strain evidence="1">CS3069</strain>
    </source>
</reference>